<dbReference type="Pfam" id="PF00005">
    <property type="entry name" value="ABC_tran"/>
    <property type="match status" value="1"/>
</dbReference>
<feature type="domain" description="ABC transporter" evidence="6">
    <location>
        <begin position="29"/>
        <end position="261"/>
    </location>
</feature>
<sequence length="261" mass="27528">MTVTSHSGAAGSPAPDAVKAVTGAAKPILATRALDVGYGNVLAVRRLTLQVNPGEIVALLGPNGAGKTSSLRGITGLVRPQAGTVSVNGVRIDNRGPAVAVQAGLAHVPEGRRVFPEMSVTDNLRLGAWSVRRRSKVVESRLADAYALFPRLAERRAQLAGSMSGGEQQMLAIARALMSDPKLLLIDELSLGLSPLVVDEILARLLELNKEGLSILLIEQFVHRAMDVSDRVYVLKKGHVAFSGTPAAAIRIGAVEEAYHL</sequence>
<evidence type="ECO:0000256" key="5">
    <source>
        <dbReference type="ARBA" id="ARBA00022970"/>
    </source>
</evidence>
<reference evidence="8" key="1">
    <citation type="journal article" date="2019" name="Int. J. Syst. Evol. Microbiol.">
        <title>The Global Catalogue of Microorganisms (GCM) 10K type strain sequencing project: providing services to taxonomists for standard genome sequencing and annotation.</title>
        <authorList>
            <consortium name="The Broad Institute Genomics Platform"/>
            <consortium name="The Broad Institute Genome Sequencing Center for Infectious Disease"/>
            <person name="Wu L."/>
            <person name="Ma J."/>
        </authorList>
    </citation>
    <scope>NUCLEOTIDE SEQUENCE [LARGE SCALE GENOMIC DNA]</scope>
    <source>
        <strain evidence="8">JCM 10671</strain>
    </source>
</reference>
<dbReference type="PANTHER" id="PTHR43820">
    <property type="entry name" value="HIGH-AFFINITY BRANCHED-CHAIN AMINO ACID TRANSPORT ATP-BINDING PROTEIN LIVF"/>
    <property type="match status" value="1"/>
</dbReference>
<dbReference type="InterPro" id="IPR003439">
    <property type="entry name" value="ABC_transporter-like_ATP-bd"/>
</dbReference>
<dbReference type="Gene3D" id="3.40.50.300">
    <property type="entry name" value="P-loop containing nucleotide triphosphate hydrolases"/>
    <property type="match status" value="1"/>
</dbReference>
<evidence type="ECO:0000256" key="3">
    <source>
        <dbReference type="ARBA" id="ARBA00022741"/>
    </source>
</evidence>
<dbReference type="InterPro" id="IPR003593">
    <property type="entry name" value="AAA+_ATPase"/>
</dbReference>
<dbReference type="PROSITE" id="PS50893">
    <property type="entry name" value="ABC_TRANSPORTER_2"/>
    <property type="match status" value="1"/>
</dbReference>
<dbReference type="RefSeq" id="WP_344601205.1">
    <property type="nucleotide sequence ID" value="NZ_BAAAHE010000005.1"/>
</dbReference>
<gene>
    <name evidence="7" type="ORF">GCM10009547_04840</name>
</gene>
<accession>A0ABP3REY3</accession>
<evidence type="ECO:0000256" key="4">
    <source>
        <dbReference type="ARBA" id="ARBA00022840"/>
    </source>
</evidence>
<dbReference type="CDD" id="cd03224">
    <property type="entry name" value="ABC_TM1139_LivF_branched"/>
    <property type="match status" value="1"/>
</dbReference>
<keyword evidence="5" id="KW-0029">Amino-acid transport</keyword>
<dbReference type="SUPFAM" id="SSF52540">
    <property type="entry name" value="P-loop containing nucleoside triphosphate hydrolases"/>
    <property type="match status" value="1"/>
</dbReference>
<organism evidence="7 8">
    <name type="scientific">Sporichthya brevicatena</name>
    <dbReference type="NCBI Taxonomy" id="171442"/>
    <lineage>
        <taxon>Bacteria</taxon>
        <taxon>Bacillati</taxon>
        <taxon>Actinomycetota</taxon>
        <taxon>Actinomycetes</taxon>
        <taxon>Sporichthyales</taxon>
        <taxon>Sporichthyaceae</taxon>
        <taxon>Sporichthya</taxon>
    </lineage>
</organism>
<dbReference type="InterPro" id="IPR017871">
    <property type="entry name" value="ABC_transporter-like_CS"/>
</dbReference>
<keyword evidence="4 7" id="KW-0067">ATP-binding</keyword>
<dbReference type="InterPro" id="IPR052156">
    <property type="entry name" value="BCAA_Transport_ATP-bd_LivF"/>
</dbReference>
<evidence type="ECO:0000256" key="1">
    <source>
        <dbReference type="ARBA" id="ARBA00005417"/>
    </source>
</evidence>
<comment type="caution">
    <text evidence="7">The sequence shown here is derived from an EMBL/GenBank/DDBJ whole genome shotgun (WGS) entry which is preliminary data.</text>
</comment>
<dbReference type="GO" id="GO:0005524">
    <property type="term" value="F:ATP binding"/>
    <property type="evidence" value="ECO:0007669"/>
    <property type="project" value="UniProtKB-KW"/>
</dbReference>
<name>A0ABP3REY3_9ACTN</name>
<evidence type="ECO:0000313" key="8">
    <source>
        <dbReference type="Proteomes" id="UP001500957"/>
    </source>
</evidence>
<dbReference type="Proteomes" id="UP001500957">
    <property type="component" value="Unassembled WGS sequence"/>
</dbReference>
<dbReference type="InterPro" id="IPR027417">
    <property type="entry name" value="P-loop_NTPase"/>
</dbReference>
<comment type="similarity">
    <text evidence="1">Belongs to the ABC transporter superfamily.</text>
</comment>
<keyword evidence="2" id="KW-0813">Transport</keyword>
<protein>
    <submittedName>
        <fullName evidence="7">ABC transporter ATP-binding protein</fullName>
    </submittedName>
</protein>
<proteinExistence type="inferred from homology"/>
<dbReference type="PROSITE" id="PS00211">
    <property type="entry name" value="ABC_TRANSPORTER_1"/>
    <property type="match status" value="1"/>
</dbReference>
<keyword evidence="8" id="KW-1185">Reference proteome</keyword>
<dbReference type="PANTHER" id="PTHR43820:SF4">
    <property type="entry name" value="HIGH-AFFINITY BRANCHED-CHAIN AMINO ACID TRANSPORT ATP-BINDING PROTEIN LIVF"/>
    <property type="match status" value="1"/>
</dbReference>
<evidence type="ECO:0000313" key="7">
    <source>
        <dbReference type="EMBL" id="GAA0605968.1"/>
    </source>
</evidence>
<evidence type="ECO:0000256" key="2">
    <source>
        <dbReference type="ARBA" id="ARBA00022448"/>
    </source>
</evidence>
<evidence type="ECO:0000259" key="6">
    <source>
        <dbReference type="PROSITE" id="PS50893"/>
    </source>
</evidence>
<keyword evidence="3" id="KW-0547">Nucleotide-binding</keyword>
<dbReference type="SMART" id="SM00382">
    <property type="entry name" value="AAA"/>
    <property type="match status" value="1"/>
</dbReference>
<dbReference type="EMBL" id="BAAAHE010000005">
    <property type="protein sequence ID" value="GAA0605968.1"/>
    <property type="molecule type" value="Genomic_DNA"/>
</dbReference>